<proteinExistence type="predicted"/>
<dbReference type="InterPro" id="IPR049883">
    <property type="entry name" value="NOTCH1_EGF-like"/>
</dbReference>
<dbReference type="PANTHER" id="PTHR12916">
    <property type="entry name" value="CYTOCHROME C OXIDASE POLYPEPTIDE VIC-2"/>
    <property type="match status" value="1"/>
</dbReference>
<sequence length="295" mass="32386">MLFVLTHQGIHLQVPKFYSGDHCEIVGICARDPCLNQGECLQESPSQHTCKCPKGYRGNLCEEQINYCLQEPCHNGATCIPRLAGFECLCIAGFTGTTCETDIDDCAAESMGLSAIVGHWMEGPQCLEDINECADPASNCLHGQCANLPGDYQCKCHNGFIGKKCNMVNPCIPNVHNRTLHNCAHGRCVNPVVIRQYSGREVTQHDCECHKGYAGPMCTVLVQPSRSIALGFILGPITVVLIVLCVFGTMLFLFVARKKRANQGTYSPSTQEMTGAARVQVRDSKKFREGYQGNY</sequence>
<dbReference type="GO" id="GO:0005509">
    <property type="term" value="F:calcium ion binding"/>
    <property type="evidence" value="ECO:0007669"/>
    <property type="project" value="InterPro"/>
</dbReference>
<feature type="transmembrane region" description="Helical" evidence="7">
    <location>
        <begin position="228"/>
        <end position="255"/>
    </location>
</feature>
<keyword evidence="9" id="KW-1185">Reference proteome</keyword>
<keyword evidence="3" id="KW-0677">Repeat</keyword>
<dbReference type="FunFam" id="2.10.25.10:FF:000109">
    <property type="entry name" value="Notch homolog 4, [Drosophila]"/>
    <property type="match status" value="1"/>
</dbReference>
<protein>
    <submittedName>
        <fullName evidence="10">EGF-like domain-containing protein</fullName>
    </submittedName>
</protein>
<evidence type="ECO:0000256" key="4">
    <source>
        <dbReference type="ARBA" id="ARBA00023157"/>
    </source>
</evidence>
<keyword evidence="5" id="KW-0325">Glycoprotein</keyword>
<dbReference type="InterPro" id="IPR000152">
    <property type="entry name" value="EGF-type_Asp/Asn_hydroxyl_site"/>
</dbReference>
<dbReference type="Proteomes" id="UP000887574">
    <property type="component" value="Unplaced"/>
</dbReference>
<dbReference type="AlphaFoldDB" id="A0A915E4I8"/>
<dbReference type="WBParaSite" id="jg26112">
    <property type="protein sequence ID" value="jg26112"/>
    <property type="gene ID" value="jg26112"/>
</dbReference>
<dbReference type="SUPFAM" id="SSF57196">
    <property type="entry name" value="EGF/Laminin"/>
    <property type="match status" value="3"/>
</dbReference>
<dbReference type="Gene3D" id="2.10.25.10">
    <property type="entry name" value="Laminin"/>
    <property type="match status" value="4"/>
</dbReference>
<dbReference type="SMART" id="SM00181">
    <property type="entry name" value="EGF"/>
    <property type="match status" value="4"/>
</dbReference>
<name>A0A915E4I8_9BILA</name>
<dbReference type="PROSITE" id="PS01187">
    <property type="entry name" value="EGF_CA"/>
    <property type="match status" value="1"/>
</dbReference>
<evidence type="ECO:0000256" key="6">
    <source>
        <dbReference type="PROSITE-ProRule" id="PRU00076"/>
    </source>
</evidence>
<keyword evidence="7" id="KW-0812">Transmembrane</keyword>
<comment type="caution">
    <text evidence="6">Lacks conserved residue(s) required for the propagation of feature annotation.</text>
</comment>
<evidence type="ECO:0000256" key="1">
    <source>
        <dbReference type="ARBA" id="ARBA00022536"/>
    </source>
</evidence>
<dbReference type="InterPro" id="IPR000742">
    <property type="entry name" value="EGF"/>
</dbReference>
<feature type="disulfide bond" evidence="6">
    <location>
        <begin position="156"/>
        <end position="165"/>
    </location>
</feature>
<feature type="disulfide bond" evidence="6">
    <location>
        <begin position="90"/>
        <end position="99"/>
    </location>
</feature>
<keyword evidence="1 6" id="KW-0245">EGF-like domain</keyword>
<dbReference type="PROSITE" id="PS50026">
    <property type="entry name" value="EGF_3"/>
    <property type="match status" value="3"/>
</dbReference>
<evidence type="ECO:0000256" key="5">
    <source>
        <dbReference type="ARBA" id="ARBA00023180"/>
    </source>
</evidence>
<evidence type="ECO:0000256" key="2">
    <source>
        <dbReference type="ARBA" id="ARBA00022729"/>
    </source>
</evidence>
<feature type="disulfide bond" evidence="6">
    <location>
        <begin position="52"/>
        <end position="61"/>
    </location>
</feature>
<keyword evidence="4 6" id="KW-1015">Disulfide bond</keyword>
<accession>A0A915E4I8</accession>
<evidence type="ECO:0000313" key="9">
    <source>
        <dbReference type="Proteomes" id="UP000887574"/>
    </source>
</evidence>
<dbReference type="PROSITE" id="PS00022">
    <property type="entry name" value="EGF_1"/>
    <property type="match status" value="4"/>
</dbReference>
<keyword evidence="7" id="KW-1133">Transmembrane helix</keyword>
<evidence type="ECO:0000256" key="7">
    <source>
        <dbReference type="SAM" id="Phobius"/>
    </source>
</evidence>
<dbReference type="CDD" id="cd00054">
    <property type="entry name" value="EGF_CA"/>
    <property type="match status" value="2"/>
</dbReference>
<feature type="domain" description="EGF-like" evidence="8">
    <location>
        <begin position="64"/>
        <end position="100"/>
    </location>
</feature>
<dbReference type="Pfam" id="PF00008">
    <property type="entry name" value="EGF"/>
    <property type="match status" value="2"/>
</dbReference>
<dbReference type="Pfam" id="PF07645">
    <property type="entry name" value="EGF_CA"/>
    <property type="match status" value="1"/>
</dbReference>
<reference evidence="10" key="1">
    <citation type="submission" date="2022-11" db="UniProtKB">
        <authorList>
            <consortium name="WormBaseParasite"/>
        </authorList>
    </citation>
    <scope>IDENTIFICATION</scope>
</reference>
<feature type="domain" description="EGF-like" evidence="8">
    <location>
        <begin position="25"/>
        <end position="62"/>
    </location>
</feature>
<dbReference type="SMART" id="SM00179">
    <property type="entry name" value="EGF_CA"/>
    <property type="match status" value="3"/>
</dbReference>
<dbReference type="InterPro" id="IPR018097">
    <property type="entry name" value="EGF_Ca-bd_CS"/>
</dbReference>
<keyword evidence="7" id="KW-0472">Membrane</keyword>
<evidence type="ECO:0000313" key="10">
    <source>
        <dbReference type="WBParaSite" id="jg26112"/>
    </source>
</evidence>
<organism evidence="9 10">
    <name type="scientific">Ditylenchus dipsaci</name>
    <dbReference type="NCBI Taxonomy" id="166011"/>
    <lineage>
        <taxon>Eukaryota</taxon>
        <taxon>Metazoa</taxon>
        <taxon>Ecdysozoa</taxon>
        <taxon>Nematoda</taxon>
        <taxon>Chromadorea</taxon>
        <taxon>Rhabditida</taxon>
        <taxon>Tylenchina</taxon>
        <taxon>Tylenchomorpha</taxon>
        <taxon>Sphaerularioidea</taxon>
        <taxon>Anguinidae</taxon>
        <taxon>Anguininae</taxon>
        <taxon>Ditylenchus</taxon>
    </lineage>
</organism>
<keyword evidence="2" id="KW-0732">Signal</keyword>
<evidence type="ECO:0000256" key="3">
    <source>
        <dbReference type="ARBA" id="ARBA00022737"/>
    </source>
</evidence>
<evidence type="ECO:0000259" key="8">
    <source>
        <dbReference type="PROSITE" id="PS50026"/>
    </source>
</evidence>
<dbReference type="PROSITE" id="PS00010">
    <property type="entry name" value="ASX_HYDROXYL"/>
    <property type="match status" value="1"/>
</dbReference>
<dbReference type="PROSITE" id="PS01186">
    <property type="entry name" value="EGF_2"/>
    <property type="match status" value="4"/>
</dbReference>
<dbReference type="FunFam" id="2.10.25.10:FF:000038">
    <property type="entry name" value="Fibrillin 2"/>
    <property type="match status" value="1"/>
</dbReference>
<dbReference type="PANTHER" id="PTHR12916:SF4">
    <property type="entry name" value="UNINFLATABLE, ISOFORM C"/>
    <property type="match status" value="1"/>
</dbReference>
<dbReference type="InterPro" id="IPR001881">
    <property type="entry name" value="EGF-like_Ca-bd_dom"/>
</dbReference>
<feature type="domain" description="EGF-like" evidence="8">
    <location>
        <begin position="129"/>
        <end position="166"/>
    </location>
</feature>